<sequence>METKSHNKHLGILIFIGFLLIIIGIVSYIVINYNSDQAEVKRRMDEVREFYKTFKTDIESFNSIREDIYTNVITDNMYYQTLKDNDASYKEIFNNYKDSLEKIDKDYNGVKDKCINVLHPEADVNNKCEAIISSYEEVVNTYVSDVNSYNNLITSYNKWLTDTNSSDTKLEKIKSDRDYIDINGDREYNGKKEVEKEISDEEEDNTGVVPDE</sequence>
<keyword evidence="2" id="KW-0472">Membrane</keyword>
<dbReference type="EMBL" id="DVHC01000010">
    <property type="protein sequence ID" value="HIR58559.1"/>
    <property type="molecule type" value="Genomic_DNA"/>
</dbReference>
<evidence type="ECO:0000313" key="4">
    <source>
        <dbReference type="Proteomes" id="UP000824232"/>
    </source>
</evidence>
<gene>
    <name evidence="3" type="ORF">IAB38_00760</name>
</gene>
<keyword evidence="2" id="KW-1133">Transmembrane helix</keyword>
<protein>
    <submittedName>
        <fullName evidence="3">Uncharacterized protein</fullName>
    </submittedName>
</protein>
<proteinExistence type="predicted"/>
<keyword evidence="2" id="KW-0812">Transmembrane</keyword>
<feature type="compositionally biased region" description="Acidic residues" evidence="1">
    <location>
        <begin position="198"/>
        <end position="212"/>
    </location>
</feature>
<feature type="transmembrane region" description="Helical" evidence="2">
    <location>
        <begin position="12"/>
        <end position="31"/>
    </location>
</feature>
<reference evidence="3" key="1">
    <citation type="submission" date="2020-10" db="EMBL/GenBank/DDBJ databases">
        <authorList>
            <person name="Gilroy R."/>
        </authorList>
    </citation>
    <scope>NUCLEOTIDE SEQUENCE</scope>
    <source>
        <strain evidence="3">CHK184-20233</strain>
    </source>
</reference>
<accession>A0A9D1DT16</accession>
<comment type="caution">
    <text evidence="3">The sequence shown here is derived from an EMBL/GenBank/DDBJ whole genome shotgun (WGS) entry which is preliminary data.</text>
</comment>
<organism evidence="3 4">
    <name type="scientific">Candidatus Onthousia excrementipullorum</name>
    <dbReference type="NCBI Taxonomy" id="2840884"/>
    <lineage>
        <taxon>Bacteria</taxon>
        <taxon>Bacillati</taxon>
        <taxon>Bacillota</taxon>
        <taxon>Bacilli</taxon>
        <taxon>Candidatus Onthousia</taxon>
    </lineage>
</organism>
<reference evidence="3" key="2">
    <citation type="journal article" date="2021" name="PeerJ">
        <title>Extensive microbial diversity within the chicken gut microbiome revealed by metagenomics and culture.</title>
        <authorList>
            <person name="Gilroy R."/>
            <person name="Ravi A."/>
            <person name="Getino M."/>
            <person name="Pursley I."/>
            <person name="Horton D.L."/>
            <person name="Alikhan N.F."/>
            <person name="Baker D."/>
            <person name="Gharbi K."/>
            <person name="Hall N."/>
            <person name="Watson M."/>
            <person name="Adriaenssens E.M."/>
            <person name="Foster-Nyarko E."/>
            <person name="Jarju S."/>
            <person name="Secka A."/>
            <person name="Antonio M."/>
            <person name="Oren A."/>
            <person name="Chaudhuri R.R."/>
            <person name="La Ragione R."/>
            <person name="Hildebrand F."/>
            <person name="Pallen M.J."/>
        </authorList>
    </citation>
    <scope>NUCLEOTIDE SEQUENCE</scope>
    <source>
        <strain evidence="3">CHK184-20233</strain>
    </source>
</reference>
<evidence type="ECO:0000256" key="2">
    <source>
        <dbReference type="SAM" id="Phobius"/>
    </source>
</evidence>
<evidence type="ECO:0000313" key="3">
    <source>
        <dbReference type="EMBL" id="HIR58559.1"/>
    </source>
</evidence>
<evidence type="ECO:0000256" key="1">
    <source>
        <dbReference type="SAM" id="MobiDB-lite"/>
    </source>
</evidence>
<feature type="region of interest" description="Disordered" evidence="1">
    <location>
        <begin position="191"/>
        <end position="212"/>
    </location>
</feature>
<dbReference type="Proteomes" id="UP000824232">
    <property type="component" value="Unassembled WGS sequence"/>
</dbReference>
<name>A0A9D1DT16_9FIRM</name>
<dbReference type="AlphaFoldDB" id="A0A9D1DT16"/>